<feature type="compositionally biased region" description="Polar residues" evidence="1">
    <location>
        <begin position="1"/>
        <end position="13"/>
    </location>
</feature>
<dbReference type="PANTHER" id="PTHR42085">
    <property type="entry name" value="F-BOX DOMAIN-CONTAINING PROTEIN"/>
    <property type="match status" value="1"/>
</dbReference>
<evidence type="ECO:0000313" key="3">
    <source>
        <dbReference type="EMBL" id="KAK0318506.1"/>
    </source>
</evidence>
<sequence>MSQLTHLTPQDTEAVSPRGTGGMAGRSPFMSLPPELRNNIYEYMFSKRTIRVRFNHRGRRIGAFVTDGRSVEPPADGICPALLRTCKQVYEEAAQLFYARNRFEVAAYQPGLVLGGRTRLQPDRDHIFLVYMLGIALREFLKVIGVRNTKALTDVTFDIGQVDLRGRPSSFNLSVIMELLESLPRVHTLNSRWHLKVSMSLVLTWNRDSGYNPPITESQEFVADVAEPTIDIASVMAALEDKDARDDVECYLYESDELQQYVRFFGQVQTAVLSRSW</sequence>
<dbReference type="InterPro" id="IPR056632">
    <property type="entry name" value="DUF7730"/>
</dbReference>
<dbReference type="Pfam" id="PF24864">
    <property type="entry name" value="DUF7730"/>
    <property type="match status" value="1"/>
</dbReference>
<proteinExistence type="predicted"/>
<reference evidence="3" key="1">
    <citation type="submission" date="2021-12" db="EMBL/GenBank/DDBJ databases">
        <title>Black yeast isolated from Biological Soil Crust.</title>
        <authorList>
            <person name="Kurbessoian T."/>
        </authorList>
    </citation>
    <scope>NUCLEOTIDE SEQUENCE</scope>
    <source>
        <strain evidence="3">CCFEE 5208</strain>
    </source>
</reference>
<gene>
    <name evidence="3" type="ORF">LTR82_010568</name>
</gene>
<organism evidence="3 4">
    <name type="scientific">Friedmanniomyces endolithicus</name>
    <dbReference type="NCBI Taxonomy" id="329885"/>
    <lineage>
        <taxon>Eukaryota</taxon>
        <taxon>Fungi</taxon>
        <taxon>Dikarya</taxon>
        <taxon>Ascomycota</taxon>
        <taxon>Pezizomycotina</taxon>
        <taxon>Dothideomycetes</taxon>
        <taxon>Dothideomycetidae</taxon>
        <taxon>Mycosphaerellales</taxon>
        <taxon>Teratosphaeriaceae</taxon>
        <taxon>Friedmanniomyces</taxon>
    </lineage>
</organism>
<evidence type="ECO:0000313" key="4">
    <source>
        <dbReference type="Proteomes" id="UP001168146"/>
    </source>
</evidence>
<feature type="region of interest" description="Disordered" evidence="1">
    <location>
        <begin position="1"/>
        <end position="29"/>
    </location>
</feature>
<dbReference type="EMBL" id="JASUXU010000036">
    <property type="protein sequence ID" value="KAK0318506.1"/>
    <property type="molecule type" value="Genomic_DNA"/>
</dbReference>
<dbReference type="InterPro" id="IPR038883">
    <property type="entry name" value="AN11006-like"/>
</dbReference>
<protein>
    <recommendedName>
        <fullName evidence="2">DUF7730 domain-containing protein</fullName>
    </recommendedName>
</protein>
<dbReference type="Proteomes" id="UP001168146">
    <property type="component" value="Unassembled WGS sequence"/>
</dbReference>
<dbReference type="AlphaFoldDB" id="A0AAN6J6B7"/>
<evidence type="ECO:0000256" key="1">
    <source>
        <dbReference type="SAM" id="MobiDB-lite"/>
    </source>
</evidence>
<evidence type="ECO:0000259" key="2">
    <source>
        <dbReference type="Pfam" id="PF24864"/>
    </source>
</evidence>
<accession>A0AAN6J6B7</accession>
<dbReference type="PANTHER" id="PTHR42085:SF1">
    <property type="entry name" value="F-BOX DOMAIN-CONTAINING PROTEIN"/>
    <property type="match status" value="1"/>
</dbReference>
<feature type="domain" description="DUF7730" evidence="2">
    <location>
        <begin position="26"/>
        <end position="117"/>
    </location>
</feature>
<comment type="caution">
    <text evidence="3">The sequence shown here is derived from an EMBL/GenBank/DDBJ whole genome shotgun (WGS) entry which is preliminary data.</text>
</comment>
<name>A0AAN6J6B7_9PEZI</name>